<dbReference type="AlphaFoldDB" id="A0A0M3KDS0"/>
<evidence type="ECO:0000256" key="6">
    <source>
        <dbReference type="ARBA" id="ARBA00023242"/>
    </source>
</evidence>
<dbReference type="GO" id="GO:0090575">
    <property type="term" value="C:RNA polymerase II transcription regulator complex"/>
    <property type="evidence" value="ECO:0007669"/>
    <property type="project" value="TreeGrafter"/>
</dbReference>
<dbReference type="GO" id="GO:0045944">
    <property type="term" value="P:positive regulation of transcription by RNA polymerase II"/>
    <property type="evidence" value="ECO:0007669"/>
    <property type="project" value="TreeGrafter"/>
</dbReference>
<gene>
    <name evidence="9" type="ORF">ASIM_LOCUS18518</name>
</gene>
<dbReference type="GO" id="GO:0046983">
    <property type="term" value="F:protein dimerization activity"/>
    <property type="evidence" value="ECO:0007669"/>
    <property type="project" value="InterPro"/>
</dbReference>
<evidence type="ECO:0000256" key="5">
    <source>
        <dbReference type="ARBA" id="ARBA00023163"/>
    </source>
</evidence>
<dbReference type="GO" id="GO:0003677">
    <property type="term" value="F:DNA binding"/>
    <property type="evidence" value="ECO:0007669"/>
    <property type="project" value="UniProtKB-KW"/>
</dbReference>
<reference evidence="9 10" key="2">
    <citation type="submission" date="2018-11" db="EMBL/GenBank/DDBJ databases">
        <authorList>
            <consortium name="Pathogen Informatics"/>
        </authorList>
    </citation>
    <scope>NUCLEOTIDE SEQUENCE [LARGE SCALE GENOMIC DNA]</scope>
</reference>
<keyword evidence="10" id="KW-1185">Reference proteome</keyword>
<feature type="region of interest" description="Disordered" evidence="7">
    <location>
        <begin position="1"/>
        <end position="63"/>
    </location>
</feature>
<accession>A0A0M3KDS0</accession>
<keyword evidence="3" id="KW-0238">DNA-binding</keyword>
<keyword evidence="2" id="KW-0805">Transcription regulation</keyword>
<evidence type="ECO:0000256" key="2">
    <source>
        <dbReference type="ARBA" id="ARBA00023015"/>
    </source>
</evidence>
<name>A0A0M3KDS0_ANISI</name>
<proteinExistence type="inferred from homology"/>
<dbReference type="SUPFAM" id="SSF47459">
    <property type="entry name" value="HLH, helix-loop-helix DNA-binding domain"/>
    <property type="match status" value="1"/>
</dbReference>
<dbReference type="OrthoDB" id="8964853at2759"/>
<comment type="similarity">
    <text evidence="1">Belongs to the MAX family.</text>
</comment>
<reference evidence="11" key="1">
    <citation type="submission" date="2017-02" db="UniProtKB">
        <authorList>
            <consortium name="WormBaseParasite"/>
        </authorList>
    </citation>
    <scope>IDENTIFICATION</scope>
</reference>
<organism evidence="11">
    <name type="scientific">Anisakis simplex</name>
    <name type="common">Herring worm</name>
    <dbReference type="NCBI Taxonomy" id="6269"/>
    <lineage>
        <taxon>Eukaryota</taxon>
        <taxon>Metazoa</taxon>
        <taxon>Ecdysozoa</taxon>
        <taxon>Nematoda</taxon>
        <taxon>Chromadorea</taxon>
        <taxon>Rhabditida</taxon>
        <taxon>Spirurina</taxon>
        <taxon>Ascaridomorpha</taxon>
        <taxon>Ascaridoidea</taxon>
        <taxon>Anisakidae</taxon>
        <taxon>Anisakis</taxon>
        <taxon>Anisakis simplex complex</taxon>
    </lineage>
</organism>
<sequence length="90" mass="10228">MAPSAITIAKIPRKRRSFEGSDPNQKIQCLSEDDSSSPKSLSPQMDGDRRAHHNELERRRRDHIKDHFMSLKDAIPLLDGEKVTTNSFLA</sequence>
<dbReference type="PROSITE" id="PS50888">
    <property type="entry name" value="BHLH"/>
    <property type="match status" value="1"/>
</dbReference>
<dbReference type="InterPro" id="IPR036638">
    <property type="entry name" value="HLH_DNA-bd_sf"/>
</dbReference>
<evidence type="ECO:0000256" key="4">
    <source>
        <dbReference type="ARBA" id="ARBA00023159"/>
    </source>
</evidence>
<evidence type="ECO:0000313" key="10">
    <source>
        <dbReference type="Proteomes" id="UP000267096"/>
    </source>
</evidence>
<evidence type="ECO:0000256" key="3">
    <source>
        <dbReference type="ARBA" id="ARBA00023125"/>
    </source>
</evidence>
<dbReference type="WBParaSite" id="ASIM_0001912301-mRNA-1">
    <property type="protein sequence ID" value="ASIM_0001912301-mRNA-1"/>
    <property type="gene ID" value="ASIM_0001912301"/>
</dbReference>
<evidence type="ECO:0000256" key="7">
    <source>
        <dbReference type="SAM" id="MobiDB-lite"/>
    </source>
</evidence>
<dbReference type="Pfam" id="PF00010">
    <property type="entry name" value="HLH"/>
    <property type="match status" value="1"/>
</dbReference>
<dbReference type="PANTHER" id="PTHR10328:SF3">
    <property type="entry name" value="PROTEIN MAX"/>
    <property type="match status" value="1"/>
</dbReference>
<dbReference type="InterPro" id="IPR011598">
    <property type="entry name" value="bHLH_dom"/>
</dbReference>
<dbReference type="GO" id="GO:0003700">
    <property type="term" value="F:DNA-binding transcription factor activity"/>
    <property type="evidence" value="ECO:0007669"/>
    <property type="project" value="TreeGrafter"/>
</dbReference>
<evidence type="ECO:0000313" key="9">
    <source>
        <dbReference type="EMBL" id="VDK65117.1"/>
    </source>
</evidence>
<keyword evidence="5" id="KW-0804">Transcription</keyword>
<protein>
    <submittedName>
        <fullName evidence="11">BHLH domain-containing protein</fullName>
    </submittedName>
</protein>
<dbReference type="PANTHER" id="PTHR10328">
    <property type="entry name" value="PROTEIN MAX MYC-ASSOCIATED FACTOR X"/>
    <property type="match status" value="1"/>
</dbReference>
<feature type="compositionally biased region" description="Basic and acidic residues" evidence="7">
    <location>
        <begin position="46"/>
        <end position="63"/>
    </location>
</feature>
<dbReference type="EMBL" id="UYRR01035635">
    <property type="protein sequence ID" value="VDK65117.1"/>
    <property type="molecule type" value="Genomic_DNA"/>
</dbReference>
<feature type="domain" description="BHLH" evidence="8">
    <location>
        <begin position="48"/>
        <end position="90"/>
    </location>
</feature>
<dbReference type="Proteomes" id="UP000267096">
    <property type="component" value="Unassembled WGS sequence"/>
</dbReference>
<keyword evidence="4" id="KW-0010">Activator</keyword>
<evidence type="ECO:0000259" key="8">
    <source>
        <dbReference type="PROSITE" id="PS50888"/>
    </source>
</evidence>
<dbReference type="Gene3D" id="4.10.280.10">
    <property type="entry name" value="Helix-loop-helix DNA-binding domain"/>
    <property type="match status" value="1"/>
</dbReference>
<evidence type="ECO:0000256" key="1">
    <source>
        <dbReference type="ARBA" id="ARBA00007628"/>
    </source>
</evidence>
<keyword evidence="6" id="KW-0539">Nucleus</keyword>
<evidence type="ECO:0000313" key="11">
    <source>
        <dbReference type="WBParaSite" id="ASIM_0001912301-mRNA-1"/>
    </source>
</evidence>